<dbReference type="SUPFAM" id="SSF50249">
    <property type="entry name" value="Nucleic acid-binding proteins"/>
    <property type="match status" value="2"/>
</dbReference>
<dbReference type="InterPro" id="IPR020599">
    <property type="entry name" value="Transl_elong_fac_P/YeiP"/>
</dbReference>
<dbReference type="InterPro" id="IPR013185">
    <property type="entry name" value="Transl_elong_KOW-like"/>
</dbReference>
<evidence type="ECO:0000256" key="2">
    <source>
        <dbReference type="ARBA" id="ARBA00004815"/>
    </source>
</evidence>
<evidence type="ECO:0000259" key="7">
    <source>
        <dbReference type="SMART" id="SM00841"/>
    </source>
</evidence>
<dbReference type="InterPro" id="IPR008991">
    <property type="entry name" value="Translation_prot_SH3-like_sf"/>
</dbReference>
<keyword evidence="4" id="KW-0963">Cytoplasm</keyword>
<dbReference type="Gene3D" id="2.30.30.30">
    <property type="match status" value="1"/>
</dbReference>
<feature type="domain" description="Translation elongation factor P/YeiP central" evidence="8">
    <location>
        <begin position="67"/>
        <end position="121"/>
    </location>
</feature>
<dbReference type="SMART" id="SM00841">
    <property type="entry name" value="Elong-fact-P_C"/>
    <property type="match status" value="1"/>
</dbReference>
<dbReference type="CDD" id="cd04470">
    <property type="entry name" value="S1_EF-P_repeat_1"/>
    <property type="match status" value="1"/>
</dbReference>
<dbReference type="InterPro" id="IPR012340">
    <property type="entry name" value="NA-bd_OB-fold"/>
</dbReference>
<comment type="pathway">
    <text evidence="2">Protein biosynthesis; polypeptide chain elongation.</text>
</comment>
<dbReference type="SUPFAM" id="SSF50104">
    <property type="entry name" value="Translation proteins SH3-like domain"/>
    <property type="match status" value="1"/>
</dbReference>
<dbReference type="NCBIfam" id="TIGR00038">
    <property type="entry name" value="efp"/>
    <property type="match status" value="1"/>
</dbReference>
<dbReference type="InterPro" id="IPR001059">
    <property type="entry name" value="Transl_elong_P/YeiP_cen"/>
</dbReference>
<protein>
    <recommendedName>
        <fullName evidence="10">Elongation factor P C-terminal domain-containing protein</fullName>
    </recommendedName>
</protein>
<organism evidence="9">
    <name type="scientific">marine sediment metagenome</name>
    <dbReference type="NCBI Taxonomy" id="412755"/>
    <lineage>
        <taxon>unclassified sequences</taxon>
        <taxon>metagenomes</taxon>
        <taxon>ecological metagenomes</taxon>
    </lineage>
</organism>
<dbReference type="Pfam" id="PF01132">
    <property type="entry name" value="EFP"/>
    <property type="match status" value="1"/>
</dbReference>
<comment type="similarity">
    <text evidence="3">Belongs to the elongation factor P family.</text>
</comment>
<dbReference type="EMBL" id="LAZR01001906">
    <property type="protein sequence ID" value="KKN37261.1"/>
    <property type="molecule type" value="Genomic_DNA"/>
</dbReference>
<comment type="caution">
    <text evidence="9">The sequence shown here is derived from an EMBL/GenBank/DDBJ whole genome shotgun (WGS) entry which is preliminary data.</text>
</comment>
<evidence type="ECO:0000256" key="1">
    <source>
        <dbReference type="ARBA" id="ARBA00004496"/>
    </source>
</evidence>
<accession>A0A0F9SK58</accession>
<dbReference type="AlphaFoldDB" id="A0A0F9SK58"/>
<dbReference type="FunFam" id="2.30.30.30:FF:000003">
    <property type="entry name" value="Elongation factor P"/>
    <property type="match status" value="1"/>
</dbReference>
<evidence type="ECO:0000256" key="6">
    <source>
        <dbReference type="ARBA" id="ARBA00022917"/>
    </source>
</evidence>
<dbReference type="PANTHER" id="PTHR30053">
    <property type="entry name" value="ELONGATION FACTOR P"/>
    <property type="match status" value="1"/>
</dbReference>
<dbReference type="GO" id="GO:0005829">
    <property type="term" value="C:cytosol"/>
    <property type="evidence" value="ECO:0007669"/>
    <property type="project" value="UniProtKB-ARBA"/>
</dbReference>
<dbReference type="PROSITE" id="PS01275">
    <property type="entry name" value="EFP"/>
    <property type="match status" value="1"/>
</dbReference>
<evidence type="ECO:0000313" key="9">
    <source>
        <dbReference type="EMBL" id="KKN37261.1"/>
    </source>
</evidence>
<dbReference type="GO" id="GO:0003746">
    <property type="term" value="F:translation elongation factor activity"/>
    <property type="evidence" value="ECO:0007669"/>
    <property type="project" value="UniProtKB-KW"/>
</dbReference>
<keyword evidence="6" id="KW-0648">Protein biosynthesis</keyword>
<dbReference type="PANTHER" id="PTHR30053:SF12">
    <property type="entry name" value="ELONGATION FACTOR P (EF-P) FAMILY PROTEIN"/>
    <property type="match status" value="1"/>
</dbReference>
<keyword evidence="5" id="KW-0251">Elongation factor</keyword>
<dbReference type="UniPathway" id="UPA00345"/>
<evidence type="ECO:0000256" key="5">
    <source>
        <dbReference type="ARBA" id="ARBA00022768"/>
    </source>
</evidence>
<dbReference type="GO" id="GO:0043043">
    <property type="term" value="P:peptide biosynthetic process"/>
    <property type="evidence" value="ECO:0007669"/>
    <property type="project" value="InterPro"/>
</dbReference>
<comment type="subcellular location">
    <subcellularLocation>
        <location evidence="1">Cytoplasm</location>
    </subcellularLocation>
</comment>
<gene>
    <name evidence="9" type="ORF">LCGC14_0765310</name>
</gene>
<dbReference type="PIRSF" id="PIRSF005901">
    <property type="entry name" value="EF-P"/>
    <property type="match status" value="1"/>
</dbReference>
<dbReference type="NCBIfam" id="NF001810">
    <property type="entry name" value="PRK00529.1"/>
    <property type="match status" value="1"/>
</dbReference>
<name>A0A0F9SK58_9ZZZZ</name>
<dbReference type="SMART" id="SM01185">
    <property type="entry name" value="EFP"/>
    <property type="match status" value="1"/>
</dbReference>
<evidence type="ECO:0000256" key="3">
    <source>
        <dbReference type="ARBA" id="ARBA00009479"/>
    </source>
</evidence>
<evidence type="ECO:0000256" key="4">
    <source>
        <dbReference type="ARBA" id="ARBA00022490"/>
    </source>
</evidence>
<evidence type="ECO:0000259" key="8">
    <source>
        <dbReference type="SMART" id="SM01185"/>
    </source>
</evidence>
<dbReference type="Pfam" id="PF08207">
    <property type="entry name" value="EFP_N"/>
    <property type="match status" value="1"/>
</dbReference>
<reference evidence="9" key="1">
    <citation type="journal article" date="2015" name="Nature">
        <title>Complex archaea that bridge the gap between prokaryotes and eukaryotes.</title>
        <authorList>
            <person name="Spang A."/>
            <person name="Saw J.H."/>
            <person name="Jorgensen S.L."/>
            <person name="Zaremba-Niedzwiedzka K."/>
            <person name="Martijn J."/>
            <person name="Lind A.E."/>
            <person name="van Eijk R."/>
            <person name="Schleper C."/>
            <person name="Guy L."/>
            <person name="Ettema T.J."/>
        </authorList>
    </citation>
    <scope>NUCLEOTIDE SEQUENCE</scope>
</reference>
<dbReference type="InterPro" id="IPR011768">
    <property type="entry name" value="Transl_elongation_fac_P"/>
</dbReference>
<proteinExistence type="inferred from homology"/>
<dbReference type="Gene3D" id="2.40.50.140">
    <property type="entry name" value="Nucleic acid-binding proteins"/>
    <property type="match status" value="2"/>
</dbReference>
<dbReference type="InterPro" id="IPR014722">
    <property type="entry name" value="Rib_uL2_dom2"/>
</dbReference>
<sequence>MINAIQIRKGMTIKVEGKIYKVLEATHVTPGKGQALMQTKLRNLRDQTLLDYRFRSKDKVERAFLETVEMEYLYKSGDEYVFMNLENYEQIKLASEIIGDGINYLVPNVVFLVERHEEKHVGIEPPLTIDIKVVKTEPFLKGATQSASSKPAVLETGITINVPQFIKEGETVRIDTRQGKYLERAKSKTGST</sequence>
<evidence type="ECO:0008006" key="10">
    <source>
        <dbReference type="Google" id="ProtNLM"/>
    </source>
</evidence>
<dbReference type="HAMAP" id="MF_00141">
    <property type="entry name" value="EF_P"/>
    <property type="match status" value="1"/>
</dbReference>
<dbReference type="Pfam" id="PF09285">
    <property type="entry name" value="Elong-fact-P_C"/>
    <property type="match status" value="1"/>
</dbReference>
<dbReference type="CDD" id="cd05794">
    <property type="entry name" value="S1_EF-P_repeat_2"/>
    <property type="match status" value="1"/>
</dbReference>
<dbReference type="InterPro" id="IPR013852">
    <property type="entry name" value="Transl_elong_P/YeiP_CS"/>
</dbReference>
<dbReference type="FunFam" id="2.40.50.140:FF:000004">
    <property type="entry name" value="Elongation factor P"/>
    <property type="match status" value="1"/>
</dbReference>
<dbReference type="InterPro" id="IPR015365">
    <property type="entry name" value="Elong-fact-P_C"/>
</dbReference>
<feature type="domain" description="Elongation factor P C-terminal" evidence="7">
    <location>
        <begin position="129"/>
        <end position="184"/>
    </location>
</feature>